<dbReference type="AlphaFoldDB" id="A0A927J112"/>
<dbReference type="SUPFAM" id="SSF54427">
    <property type="entry name" value="NTF2-like"/>
    <property type="match status" value="1"/>
</dbReference>
<gene>
    <name evidence="1" type="ORF">IF651_12700</name>
</gene>
<name>A0A927J112_9MICO</name>
<organism evidence="1 2">
    <name type="scientific">Cellulosimicrobium arenosum</name>
    <dbReference type="NCBI Taxonomy" id="2708133"/>
    <lineage>
        <taxon>Bacteria</taxon>
        <taxon>Bacillati</taxon>
        <taxon>Actinomycetota</taxon>
        <taxon>Actinomycetes</taxon>
        <taxon>Micrococcales</taxon>
        <taxon>Promicromonosporaceae</taxon>
        <taxon>Cellulosimicrobium</taxon>
    </lineage>
</organism>
<accession>A0A927J112</accession>
<sequence>MTTRSPSALVRDFFDVVRSGREPGRAGEFMAPLVRAHQVTSHAPTTVERTPAEYAEHVGAMVTAYGHFSLTVDELLADDDRVYVRWTQRGRHLGDVDGIAPTGREVVEVASCVYRVAADRVVEYWIQVDRAGLAAQLARGPAAR</sequence>
<keyword evidence="2" id="KW-1185">Reference proteome</keyword>
<dbReference type="Proteomes" id="UP000610846">
    <property type="component" value="Unassembled WGS sequence"/>
</dbReference>
<dbReference type="Gene3D" id="3.10.450.50">
    <property type="match status" value="1"/>
</dbReference>
<dbReference type="Pfam" id="PF07366">
    <property type="entry name" value="SnoaL"/>
    <property type="match status" value="1"/>
</dbReference>
<dbReference type="InterPro" id="IPR032710">
    <property type="entry name" value="NTF2-like_dom_sf"/>
</dbReference>
<dbReference type="EMBL" id="JACYHB010000010">
    <property type="protein sequence ID" value="MBD8079914.1"/>
    <property type="molecule type" value="Genomic_DNA"/>
</dbReference>
<evidence type="ECO:0000313" key="1">
    <source>
        <dbReference type="EMBL" id="MBD8079914.1"/>
    </source>
</evidence>
<comment type="caution">
    <text evidence="1">The sequence shown here is derived from an EMBL/GenBank/DDBJ whole genome shotgun (WGS) entry which is preliminary data.</text>
</comment>
<dbReference type="RefSeq" id="WP_191829500.1">
    <property type="nucleotide sequence ID" value="NZ_JACYHB010000010.1"/>
</dbReference>
<proteinExistence type="predicted"/>
<dbReference type="InterPro" id="IPR009959">
    <property type="entry name" value="Cyclase_SnoaL-like"/>
</dbReference>
<dbReference type="GO" id="GO:0030638">
    <property type="term" value="P:polyketide metabolic process"/>
    <property type="evidence" value="ECO:0007669"/>
    <property type="project" value="InterPro"/>
</dbReference>
<reference evidence="1" key="2">
    <citation type="submission" date="2020-09" db="EMBL/GenBank/DDBJ databases">
        <authorList>
            <person name="Yu Y."/>
        </authorList>
    </citation>
    <scope>NUCLEOTIDE SEQUENCE</scope>
    <source>
        <strain evidence="1">KCTC 49039</strain>
    </source>
</reference>
<protein>
    <submittedName>
        <fullName evidence="1">Ester cyclase</fullName>
    </submittedName>
</protein>
<reference evidence="1" key="1">
    <citation type="journal article" date="2018" name="Curr. Microbiol.">
        <title>Cellulosimicrobium arenosum sp. nov., Isolated from Marine Sediment Sand.</title>
        <authorList>
            <person name="Oh M."/>
            <person name="Kim J.H."/>
            <person name="Yoon J.H."/>
            <person name="Schumann P."/>
            <person name="Kim W."/>
        </authorList>
    </citation>
    <scope>NUCLEOTIDE SEQUENCE</scope>
    <source>
        <strain evidence="1">KCTC 49039</strain>
    </source>
</reference>
<evidence type="ECO:0000313" key="2">
    <source>
        <dbReference type="Proteomes" id="UP000610846"/>
    </source>
</evidence>